<evidence type="ECO:0000313" key="8">
    <source>
        <dbReference type="Proteomes" id="UP001140076"/>
    </source>
</evidence>
<dbReference type="AlphaFoldDB" id="A0A9X3NSI7"/>
<evidence type="ECO:0000256" key="1">
    <source>
        <dbReference type="ARBA" id="ARBA00003681"/>
    </source>
</evidence>
<proteinExistence type="predicted"/>
<comment type="subcellular location">
    <subcellularLocation>
        <location evidence="2">Cytoplasm</location>
    </subcellularLocation>
</comment>
<dbReference type="CDD" id="cd00367">
    <property type="entry name" value="PTS-HPr_like"/>
    <property type="match status" value="1"/>
</dbReference>
<evidence type="ECO:0000256" key="4">
    <source>
        <dbReference type="ARBA" id="ARBA00022490"/>
    </source>
</evidence>
<accession>A0A9X3NSI7</accession>
<comment type="caution">
    <text evidence="7">The sequence shown here is derived from an EMBL/GenBank/DDBJ whole genome shotgun (WGS) entry which is preliminary data.</text>
</comment>
<reference evidence="7" key="1">
    <citation type="submission" date="2021-10" db="EMBL/GenBank/DDBJ databases">
        <title>Streptomonospora sp. nov., isolated from mangrove soil.</title>
        <authorList>
            <person name="Chen X."/>
            <person name="Ge X."/>
            <person name="Liu W."/>
        </authorList>
    </citation>
    <scope>NUCLEOTIDE SEQUENCE</scope>
    <source>
        <strain evidence="7">S1-112</strain>
    </source>
</reference>
<evidence type="ECO:0000256" key="5">
    <source>
        <dbReference type="ARBA" id="ARBA00022683"/>
    </source>
</evidence>
<dbReference type="PANTHER" id="PTHR33705:SF2">
    <property type="entry name" value="PHOSPHOCARRIER PROTEIN NPR"/>
    <property type="match status" value="1"/>
</dbReference>
<keyword evidence="8" id="KW-1185">Reference proteome</keyword>
<dbReference type="InterPro" id="IPR002114">
    <property type="entry name" value="PTS_HPr_Ser_P_site"/>
</dbReference>
<dbReference type="InterPro" id="IPR050399">
    <property type="entry name" value="HPr"/>
</dbReference>
<evidence type="ECO:0000256" key="2">
    <source>
        <dbReference type="ARBA" id="ARBA00004496"/>
    </source>
</evidence>
<evidence type="ECO:0000313" key="7">
    <source>
        <dbReference type="EMBL" id="MDA0567264.1"/>
    </source>
</evidence>
<keyword evidence="4" id="KW-0963">Cytoplasm</keyword>
<dbReference type="Pfam" id="PF00381">
    <property type="entry name" value="PTS-HPr"/>
    <property type="match status" value="1"/>
</dbReference>
<dbReference type="Gene3D" id="3.30.1340.10">
    <property type="entry name" value="HPr-like"/>
    <property type="match status" value="1"/>
</dbReference>
<dbReference type="InterPro" id="IPR001020">
    <property type="entry name" value="PTS_HPr_His_P_site"/>
</dbReference>
<dbReference type="PROSITE" id="PS51350">
    <property type="entry name" value="PTS_HPR_DOM"/>
    <property type="match status" value="1"/>
</dbReference>
<protein>
    <recommendedName>
        <fullName evidence="3">Phosphocarrier protein HPr</fullName>
    </recommendedName>
</protein>
<dbReference type="PROSITE" id="PS00589">
    <property type="entry name" value="PTS_HPR_SER"/>
    <property type="match status" value="1"/>
</dbReference>
<dbReference type="PROSITE" id="PS00369">
    <property type="entry name" value="PTS_HPR_HIS"/>
    <property type="match status" value="1"/>
</dbReference>
<organism evidence="7 8">
    <name type="scientific">Streptomonospora mangrovi</name>
    <dbReference type="NCBI Taxonomy" id="2883123"/>
    <lineage>
        <taxon>Bacteria</taxon>
        <taxon>Bacillati</taxon>
        <taxon>Actinomycetota</taxon>
        <taxon>Actinomycetes</taxon>
        <taxon>Streptosporangiales</taxon>
        <taxon>Nocardiopsidaceae</taxon>
        <taxon>Streptomonospora</taxon>
    </lineage>
</organism>
<name>A0A9X3NSI7_9ACTN</name>
<dbReference type="SUPFAM" id="SSF55594">
    <property type="entry name" value="HPr-like"/>
    <property type="match status" value="1"/>
</dbReference>
<evidence type="ECO:0000259" key="6">
    <source>
        <dbReference type="PROSITE" id="PS51350"/>
    </source>
</evidence>
<feature type="domain" description="HPr" evidence="6">
    <location>
        <begin position="1"/>
        <end position="87"/>
    </location>
</feature>
<dbReference type="NCBIfam" id="TIGR01003">
    <property type="entry name" value="PTS_HPr_family"/>
    <property type="match status" value="1"/>
</dbReference>
<gene>
    <name evidence="7" type="ORF">LG943_23520</name>
</gene>
<dbReference type="Proteomes" id="UP001140076">
    <property type="component" value="Unassembled WGS sequence"/>
</dbReference>
<comment type="function">
    <text evidence="1">General (non sugar-specific) component of the phosphoenolpyruvate-dependent sugar phosphotransferase system (sugar PTS). This major carbohydrate active-transport system catalyzes the phosphorylation of incoming sugar substrates concomitantly with their translocation across the cell membrane. The phosphoryl group from phosphoenolpyruvate (PEP) is transferred to the phosphoryl carrier protein HPr by enzyme I. Phospho-HPr then transfers it to the PTS EIIA domain.</text>
</comment>
<dbReference type="RefSeq" id="WP_270074512.1">
    <property type="nucleotide sequence ID" value="NZ_JAJAQC010000052.1"/>
</dbReference>
<keyword evidence="5" id="KW-0598">Phosphotransferase system</keyword>
<dbReference type="GO" id="GO:0009401">
    <property type="term" value="P:phosphoenolpyruvate-dependent sugar phosphotransferase system"/>
    <property type="evidence" value="ECO:0007669"/>
    <property type="project" value="UniProtKB-KW"/>
</dbReference>
<dbReference type="InterPro" id="IPR035895">
    <property type="entry name" value="HPr-like_sf"/>
</dbReference>
<evidence type="ECO:0000256" key="3">
    <source>
        <dbReference type="ARBA" id="ARBA00020422"/>
    </source>
</evidence>
<dbReference type="PRINTS" id="PR00107">
    <property type="entry name" value="PHOSPHOCPHPR"/>
</dbReference>
<dbReference type="PANTHER" id="PTHR33705">
    <property type="entry name" value="PHOSPHOCARRIER PROTEIN HPR"/>
    <property type="match status" value="1"/>
</dbReference>
<dbReference type="EMBL" id="JAJAQC010000052">
    <property type="protein sequence ID" value="MDA0567264.1"/>
    <property type="molecule type" value="Genomic_DNA"/>
</dbReference>
<dbReference type="InterPro" id="IPR000032">
    <property type="entry name" value="HPr-like"/>
</dbReference>
<dbReference type="GO" id="GO:0005737">
    <property type="term" value="C:cytoplasm"/>
    <property type="evidence" value="ECO:0007669"/>
    <property type="project" value="UniProtKB-SubCell"/>
</dbReference>
<sequence>MAQRRVTVESKVGLHARPAAMFVEAASKAEGQVTVAKGEGTPVSAKSILAVMGLDVRNGDEIVIDVEGEGPEADALLDRLAEIANAD</sequence>